<dbReference type="EMBL" id="JAGFBR010000015">
    <property type="protein sequence ID" value="KAH0454723.1"/>
    <property type="molecule type" value="Genomic_DNA"/>
</dbReference>
<gene>
    <name evidence="2" type="ORF">IEQ34_016647</name>
</gene>
<keyword evidence="3" id="KW-1185">Reference proteome</keyword>
<proteinExistence type="predicted"/>
<name>A0AAV7GG75_DENCH</name>
<sequence>MINGLVEMIQLVSLDDVRSSSGQNLSNVSNIPASQNLPDNDPLTNGPKILGEKIPDSDVAGVVVQAEINNLNVSDSISGNTCKEKPLGFEQNEIKDFNVLDFNGEVHEAKRKSSRLKGTTIRRRLEEGNEELEKSPKVNSEVYDSRKSSDK</sequence>
<protein>
    <submittedName>
        <fullName evidence="2">Uncharacterized protein</fullName>
    </submittedName>
</protein>
<organism evidence="2 3">
    <name type="scientific">Dendrobium chrysotoxum</name>
    <name type="common">Orchid</name>
    <dbReference type="NCBI Taxonomy" id="161865"/>
    <lineage>
        <taxon>Eukaryota</taxon>
        <taxon>Viridiplantae</taxon>
        <taxon>Streptophyta</taxon>
        <taxon>Embryophyta</taxon>
        <taxon>Tracheophyta</taxon>
        <taxon>Spermatophyta</taxon>
        <taxon>Magnoliopsida</taxon>
        <taxon>Liliopsida</taxon>
        <taxon>Asparagales</taxon>
        <taxon>Orchidaceae</taxon>
        <taxon>Epidendroideae</taxon>
        <taxon>Malaxideae</taxon>
        <taxon>Dendrobiinae</taxon>
        <taxon>Dendrobium</taxon>
    </lineage>
</organism>
<evidence type="ECO:0000313" key="2">
    <source>
        <dbReference type="EMBL" id="KAH0454723.1"/>
    </source>
</evidence>
<feature type="compositionally biased region" description="Basic and acidic residues" evidence="1">
    <location>
        <begin position="123"/>
        <end position="136"/>
    </location>
</feature>
<accession>A0AAV7GG75</accession>
<evidence type="ECO:0000313" key="3">
    <source>
        <dbReference type="Proteomes" id="UP000775213"/>
    </source>
</evidence>
<feature type="region of interest" description="Disordered" evidence="1">
    <location>
        <begin position="123"/>
        <end position="151"/>
    </location>
</feature>
<dbReference type="AlphaFoldDB" id="A0AAV7GG75"/>
<evidence type="ECO:0000256" key="1">
    <source>
        <dbReference type="SAM" id="MobiDB-lite"/>
    </source>
</evidence>
<reference evidence="2 3" key="1">
    <citation type="journal article" date="2021" name="Hortic Res">
        <title>Chromosome-scale assembly of the Dendrobium chrysotoxum genome enhances the understanding of orchid evolution.</title>
        <authorList>
            <person name="Zhang Y."/>
            <person name="Zhang G.Q."/>
            <person name="Zhang D."/>
            <person name="Liu X.D."/>
            <person name="Xu X.Y."/>
            <person name="Sun W.H."/>
            <person name="Yu X."/>
            <person name="Zhu X."/>
            <person name="Wang Z.W."/>
            <person name="Zhao X."/>
            <person name="Zhong W.Y."/>
            <person name="Chen H."/>
            <person name="Yin W.L."/>
            <person name="Huang T."/>
            <person name="Niu S.C."/>
            <person name="Liu Z.J."/>
        </authorList>
    </citation>
    <scope>NUCLEOTIDE SEQUENCE [LARGE SCALE GENOMIC DNA]</scope>
    <source>
        <strain evidence="2">Lindl</strain>
    </source>
</reference>
<comment type="caution">
    <text evidence="2">The sequence shown here is derived from an EMBL/GenBank/DDBJ whole genome shotgun (WGS) entry which is preliminary data.</text>
</comment>
<dbReference type="Proteomes" id="UP000775213">
    <property type="component" value="Unassembled WGS sequence"/>
</dbReference>